<reference evidence="2" key="1">
    <citation type="submission" date="2016-04" db="EMBL/GenBank/DDBJ databases">
        <authorList>
            <person name="Evans L.H."/>
            <person name="Alamgir A."/>
            <person name="Owens N."/>
            <person name="Weber N.D."/>
            <person name="Virtaneva K."/>
            <person name="Barbian K."/>
            <person name="Babar A."/>
            <person name="Rosenke K."/>
        </authorList>
    </citation>
    <scope>NUCLEOTIDE SEQUENCE</scope>
    <source>
        <strain evidence="2">86-1</strain>
    </source>
</reference>
<dbReference type="InterPro" id="IPR000182">
    <property type="entry name" value="GNAT_dom"/>
</dbReference>
<dbReference type="PANTHER" id="PTHR43441:SF12">
    <property type="entry name" value="RIBOSOMAL N-ACETYLTRANSFERASE YDAF-RELATED"/>
    <property type="match status" value="1"/>
</dbReference>
<feature type="domain" description="N-acetyltransferase" evidence="1">
    <location>
        <begin position="8"/>
        <end position="172"/>
    </location>
</feature>
<proteinExistence type="predicted"/>
<dbReference type="PROSITE" id="PS51186">
    <property type="entry name" value="GNAT"/>
    <property type="match status" value="1"/>
</dbReference>
<dbReference type="InterPro" id="IPR051908">
    <property type="entry name" value="Ribosomal_N-acetyltransferase"/>
</dbReference>
<dbReference type="GO" id="GO:1990189">
    <property type="term" value="F:protein N-terminal-serine acetyltransferase activity"/>
    <property type="evidence" value="ECO:0007669"/>
    <property type="project" value="TreeGrafter"/>
</dbReference>
<dbReference type="PANTHER" id="PTHR43441">
    <property type="entry name" value="RIBOSOMAL-PROTEIN-SERINE ACETYLTRANSFERASE"/>
    <property type="match status" value="1"/>
</dbReference>
<gene>
    <name evidence="2" type="ORF">KL86DYS1_11246</name>
</gene>
<dbReference type="AlphaFoldDB" id="A0A212J621"/>
<dbReference type="GO" id="GO:0005737">
    <property type="term" value="C:cytoplasm"/>
    <property type="evidence" value="ECO:0007669"/>
    <property type="project" value="TreeGrafter"/>
</dbReference>
<evidence type="ECO:0000259" key="1">
    <source>
        <dbReference type="PROSITE" id="PS51186"/>
    </source>
</evidence>
<name>A0A212J621_9BACT</name>
<dbReference type="SUPFAM" id="SSF55729">
    <property type="entry name" value="Acyl-CoA N-acyltransferases (Nat)"/>
    <property type="match status" value="1"/>
</dbReference>
<dbReference type="Pfam" id="PF13302">
    <property type="entry name" value="Acetyltransf_3"/>
    <property type="match status" value="1"/>
</dbReference>
<dbReference type="EMBL" id="FLUM01000001">
    <property type="protein sequence ID" value="SBV94876.1"/>
    <property type="molecule type" value="Genomic_DNA"/>
</dbReference>
<accession>A0A212J621</accession>
<sequence length="175" mass="20369">MIQVSDDIVLYPLSVDDIFKIFNTLNDEREYMREWLPFVDTTKEVEDTASFVNHVLQTADKQFTIYFQEQFVGLVGFKDTDSTNKKIEIGYWLSQYAQGKGIMVHSVRKLLQCAFTEMDINRIQIKVAVNNHKSRRIPEKLGFQLEGIERDGELLVDNVFTDIAVYSLLKKEYKG</sequence>
<evidence type="ECO:0000313" key="2">
    <source>
        <dbReference type="EMBL" id="SBV94876.1"/>
    </source>
</evidence>
<organism evidence="2">
    <name type="scientific">uncultured Dysgonomonas sp</name>
    <dbReference type="NCBI Taxonomy" id="206096"/>
    <lineage>
        <taxon>Bacteria</taxon>
        <taxon>Pseudomonadati</taxon>
        <taxon>Bacteroidota</taxon>
        <taxon>Bacteroidia</taxon>
        <taxon>Bacteroidales</taxon>
        <taxon>Dysgonomonadaceae</taxon>
        <taxon>Dysgonomonas</taxon>
        <taxon>environmental samples</taxon>
    </lineage>
</organism>
<dbReference type="InterPro" id="IPR016181">
    <property type="entry name" value="Acyl_CoA_acyltransferase"/>
</dbReference>
<protein>
    <recommendedName>
        <fullName evidence="1">N-acetyltransferase domain-containing protein</fullName>
    </recommendedName>
</protein>
<dbReference type="Gene3D" id="3.40.630.30">
    <property type="match status" value="1"/>
</dbReference>
<dbReference type="GO" id="GO:0008999">
    <property type="term" value="F:protein-N-terminal-alanine acetyltransferase activity"/>
    <property type="evidence" value="ECO:0007669"/>
    <property type="project" value="TreeGrafter"/>
</dbReference>
<dbReference type="RefSeq" id="WP_296939088.1">
    <property type="nucleotide sequence ID" value="NZ_LT599032.1"/>
</dbReference>